<dbReference type="SUPFAM" id="SSF50475">
    <property type="entry name" value="FMN-binding split barrel"/>
    <property type="match status" value="1"/>
</dbReference>
<name>A0A1H9HPT4_9BACT</name>
<dbReference type="GO" id="GO:0016831">
    <property type="term" value="F:carboxy-lyase activity"/>
    <property type="evidence" value="ECO:0007669"/>
    <property type="project" value="InterPro"/>
</dbReference>
<dbReference type="Gene3D" id="3.40.1670.10">
    <property type="entry name" value="UbiD C-terminal domain-like"/>
    <property type="match status" value="1"/>
</dbReference>
<reference evidence="5" key="1">
    <citation type="submission" date="2016-10" db="EMBL/GenBank/DDBJ databases">
        <authorList>
            <person name="Varghese N."/>
            <person name="Submissions S."/>
        </authorList>
    </citation>
    <scope>NUCLEOTIDE SEQUENCE [LARGE SCALE GENOMIC DNA]</scope>
    <source>
        <strain evidence="5">DSM 24740</strain>
    </source>
</reference>
<evidence type="ECO:0000259" key="3">
    <source>
        <dbReference type="Pfam" id="PF20696"/>
    </source>
</evidence>
<feature type="domain" description="3-octaprenyl-4-hydroxybenzoate carboxy-lyase-like Rift-related" evidence="1">
    <location>
        <begin position="123"/>
        <end position="314"/>
    </location>
</feature>
<dbReference type="SUPFAM" id="SSF143968">
    <property type="entry name" value="UbiD C-terminal domain-like"/>
    <property type="match status" value="2"/>
</dbReference>
<dbReference type="GO" id="GO:0005737">
    <property type="term" value="C:cytoplasm"/>
    <property type="evidence" value="ECO:0007669"/>
    <property type="project" value="TreeGrafter"/>
</dbReference>
<dbReference type="FunCoup" id="A0A1H9HPT4">
    <property type="interactions" value="79"/>
</dbReference>
<feature type="domain" description="3-octaprenyl-4-hydroxybenzoate carboxy-lyase-like C-terminal" evidence="3">
    <location>
        <begin position="321"/>
        <end position="456"/>
    </location>
</feature>
<dbReference type="InterPro" id="IPR002830">
    <property type="entry name" value="UbiD"/>
</dbReference>
<dbReference type="PANTHER" id="PTHR30108">
    <property type="entry name" value="3-OCTAPRENYL-4-HYDROXYBENZOATE CARBOXY-LYASE-RELATED"/>
    <property type="match status" value="1"/>
</dbReference>
<dbReference type="Proteomes" id="UP000199021">
    <property type="component" value="Unassembled WGS sequence"/>
</dbReference>
<dbReference type="InParanoid" id="A0A1H9HPT4"/>
<dbReference type="InterPro" id="IPR049383">
    <property type="entry name" value="UbiD-like_N"/>
</dbReference>
<organism evidence="4 5">
    <name type="scientific">Neolewinella agarilytica</name>
    <dbReference type="NCBI Taxonomy" id="478744"/>
    <lineage>
        <taxon>Bacteria</taxon>
        <taxon>Pseudomonadati</taxon>
        <taxon>Bacteroidota</taxon>
        <taxon>Saprospiria</taxon>
        <taxon>Saprospirales</taxon>
        <taxon>Lewinellaceae</taxon>
        <taxon>Neolewinella</taxon>
    </lineage>
</organism>
<evidence type="ECO:0000313" key="5">
    <source>
        <dbReference type="Proteomes" id="UP000199021"/>
    </source>
</evidence>
<dbReference type="InterPro" id="IPR049381">
    <property type="entry name" value="UbiD-like_C"/>
</dbReference>
<dbReference type="RefSeq" id="WP_090169042.1">
    <property type="nucleotide sequence ID" value="NZ_FOFB01000013.1"/>
</dbReference>
<dbReference type="Pfam" id="PF20696">
    <property type="entry name" value="UbiD_C"/>
    <property type="match status" value="1"/>
</dbReference>
<dbReference type="AlphaFoldDB" id="A0A1H9HPT4"/>
<dbReference type="InterPro" id="IPR048304">
    <property type="entry name" value="UbiD_Rift_dom"/>
</dbReference>
<dbReference type="Pfam" id="PF20695">
    <property type="entry name" value="UbiD_N"/>
    <property type="match status" value="1"/>
</dbReference>
<dbReference type="EMBL" id="FOFB01000013">
    <property type="protein sequence ID" value="SEQ64351.1"/>
    <property type="molecule type" value="Genomic_DNA"/>
</dbReference>
<evidence type="ECO:0000259" key="1">
    <source>
        <dbReference type="Pfam" id="PF01977"/>
    </source>
</evidence>
<dbReference type="OrthoDB" id="9809841at2"/>
<protein>
    <submittedName>
        <fullName evidence="4">4-hydroxy-3-polyprenylbenzoate decarboxylase</fullName>
    </submittedName>
</protein>
<keyword evidence="5" id="KW-1185">Reference proteome</keyword>
<proteinExistence type="predicted"/>
<dbReference type="PANTHER" id="PTHR30108:SF7">
    <property type="entry name" value="3-POLYPRENYL-4-HYDROXYBENZOATE DECARBOXYLASE"/>
    <property type="match status" value="1"/>
</dbReference>
<gene>
    <name evidence="4" type="ORF">SAMN05444359_11344</name>
</gene>
<accession>A0A1H9HPT4</accession>
<sequence>MYSSLRQAARDLEKAGQLLRISAEVDPDLEMAEIHRRIFAKGGPAILFENVKGSPFQAMSNLYGTKERTDFLFRKTLPKVKKVVELKADPANFAKAPLRYAGAPFTALSALPRKHLNPAIKYGQTTIDQLPLVKSWPQDGGAFVTLPQVMTLPPGSRKPMQSNIGMYRIQLTGNDYVTNKEIGLHYQLHRGIGVHHTEYLKSDEPFRCSIFVGGPPSHAFCAIMPLPEGLSEMTFAGMLAGRRFGYTWDRDWLLSADADFVITGTIRKNGMMPEGPFGDHLGYYSLQHPFPVMDVETVWHRKDPIWHFTVVGRPPAEDSQFGYLIHQIVKDLTPGEFPGIKQVNAVDEAGVHPLLLAIGSERYMPFREDGQMLVPEEIITQANRIIGSGQTSLAKYCIIAAGEDDPELDADDQPAFFQHVLERFDPTRDLHFQTKTTIDTLDYSGSGWNGGSKLIWAVRGEKRRELTTDLPANLALPAGFSDPHFVAPGILAVKGPAVPGADPDPARLIAFPAGPSDKAQLDSAGANQALKDVERFTTADLGADAGAMLENGIAMIVICDDSAFLAEDFSNFVWATFTRSNPSHDVHGLGAFTEHKHWGCAGPLVIDARVKPWHAPGLVEDAQVSGRVDQLSEKGLLG</sequence>
<evidence type="ECO:0000313" key="4">
    <source>
        <dbReference type="EMBL" id="SEQ64351.1"/>
    </source>
</evidence>
<dbReference type="STRING" id="478744.SAMN05444359_11344"/>
<evidence type="ECO:0000259" key="2">
    <source>
        <dbReference type="Pfam" id="PF20695"/>
    </source>
</evidence>
<feature type="domain" description="3-octaprenyl-4-hydroxybenzoate carboxy-lyase-like N-terminal" evidence="2">
    <location>
        <begin position="11"/>
        <end position="85"/>
    </location>
</feature>
<dbReference type="Pfam" id="PF01977">
    <property type="entry name" value="UbiD"/>
    <property type="match status" value="1"/>
</dbReference>